<keyword evidence="3" id="KW-0548">Nucleotidyltransferase</keyword>
<dbReference type="Gene3D" id="3.30.70.270">
    <property type="match status" value="2"/>
</dbReference>
<dbReference type="GO" id="GO:0003676">
    <property type="term" value="F:nucleic acid binding"/>
    <property type="evidence" value="ECO:0007669"/>
    <property type="project" value="InterPro"/>
</dbReference>
<keyword evidence="5" id="KW-0255">Endonuclease</keyword>
<dbReference type="InterPro" id="IPR001878">
    <property type="entry name" value="Znf_CCHC"/>
</dbReference>
<feature type="domain" description="Integrase catalytic" evidence="13">
    <location>
        <begin position="1433"/>
        <end position="1591"/>
    </location>
</feature>
<feature type="transmembrane region" description="Helical" evidence="10">
    <location>
        <begin position="2072"/>
        <end position="2098"/>
    </location>
</feature>
<dbReference type="Gene3D" id="3.10.20.370">
    <property type="match status" value="1"/>
</dbReference>
<dbReference type="SUPFAM" id="SSF53098">
    <property type="entry name" value="Ribonuclease H-like"/>
    <property type="match status" value="1"/>
</dbReference>
<dbReference type="STRING" id="53326.A0A016WY68"/>
<dbReference type="OrthoDB" id="9950135at2759"/>
<dbReference type="Pfam" id="PF00665">
    <property type="entry name" value="rve"/>
    <property type="match status" value="1"/>
</dbReference>
<dbReference type="FunFam" id="3.30.70.270:FF:000020">
    <property type="entry name" value="Transposon Tf2-6 polyprotein-like Protein"/>
    <property type="match status" value="1"/>
</dbReference>
<protein>
    <recommendedName>
        <fullName evidence="1">RNA-directed DNA polymerase</fullName>
        <ecNumber evidence="1">2.7.7.49</ecNumber>
    </recommendedName>
</protein>
<evidence type="ECO:0000256" key="10">
    <source>
        <dbReference type="SAM" id="Phobius"/>
    </source>
</evidence>
<feature type="region of interest" description="Disordered" evidence="9">
    <location>
        <begin position="1630"/>
        <end position="1654"/>
    </location>
</feature>
<dbReference type="PANTHER" id="PTHR37984:SF5">
    <property type="entry name" value="PROTEIN NYNRIN-LIKE"/>
    <property type="match status" value="1"/>
</dbReference>
<dbReference type="PANTHER" id="PTHR37984">
    <property type="entry name" value="PROTEIN CBG26694"/>
    <property type="match status" value="1"/>
</dbReference>
<dbReference type="PROSITE" id="PS50994">
    <property type="entry name" value="INTEGRASE"/>
    <property type="match status" value="1"/>
</dbReference>
<dbReference type="FunFam" id="1.10.340.70:FF:000001">
    <property type="entry name" value="Retrovirus-related Pol polyprotein from transposon gypsy-like Protein"/>
    <property type="match status" value="1"/>
</dbReference>
<dbReference type="GO" id="GO:0008270">
    <property type="term" value="F:zinc ion binding"/>
    <property type="evidence" value="ECO:0007669"/>
    <property type="project" value="UniProtKB-KW"/>
</dbReference>
<dbReference type="InterPro" id="IPR058912">
    <property type="entry name" value="HTH_animal"/>
</dbReference>
<evidence type="ECO:0000259" key="12">
    <source>
        <dbReference type="PROSITE" id="PS50878"/>
    </source>
</evidence>
<dbReference type="InterPro" id="IPR036397">
    <property type="entry name" value="RNaseH_sf"/>
</dbReference>
<feature type="domain" description="Reverse transcriptase" evidence="12">
    <location>
        <begin position="2221"/>
        <end position="2446"/>
    </location>
</feature>
<keyword evidence="2" id="KW-0808">Transferase</keyword>
<dbReference type="GO" id="GO:0016020">
    <property type="term" value="C:membrane"/>
    <property type="evidence" value="ECO:0007669"/>
    <property type="project" value="InterPro"/>
</dbReference>
<dbReference type="Gene3D" id="1.20.58.390">
    <property type="entry name" value="Neurotransmitter-gated ion-channel transmembrane domain"/>
    <property type="match status" value="1"/>
</dbReference>
<evidence type="ECO:0000259" key="13">
    <source>
        <dbReference type="PROSITE" id="PS50994"/>
    </source>
</evidence>
<evidence type="ECO:0000256" key="3">
    <source>
        <dbReference type="ARBA" id="ARBA00022695"/>
    </source>
</evidence>
<keyword evidence="15" id="KW-1185">Reference proteome</keyword>
<feature type="transmembrane region" description="Helical" evidence="10">
    <location>
        <begin position="2592"/>
        <end position="2613"/>
    </location>
</feature>
<keyword evidence="8" id="KW-0479">Metal-binding</keyword>
<evidence type="ECO:0000256" key="6">
    <source>
        <dbReference type="ARBA" id="ARBA00022801"/>
    </source>
</evidence>
<dbReference type="SUPFAM" id="SSF56672">
    <property type="entry name" value="DNA/RNA polymerases"/>
    <property type="match status" value="2"/>
</dbReference>
<dbReference type="Gene3D" id="3.30.420.10">
    <property type="entry name" value="Ribonuclease H-like superfamily/Ribonuclease H"/>
    <property type="match status" value="1"/>
</dbReference>
<keyword evidence="10" id="KW-1133">Transmembrane helix</keyword>
<dbReference type="PROSITE" id="PS50878">
    <property type="entry name" value="RT_POL"/>
    <property type="match status" value="2"/>
</dbReference>
<feature type="domain" description="Reverse transcriptase" evidence="12">
    <location>
        <begin position="876"/>
        <end position="1055"/>
    </location>
</feature>
<dbReference type="Pfam" id="PF17921">
    <property type="entry name" value="Integrase_H2C2"/>
    <property type="match status" value="1"/>
</dbReference>
<evidence type="ECO:0000259" key="11">
    <source>
        <dbReference type="PROSITE" id="PS50158"/>
    </source>
</evidence>
<keyword evidence="10" id="KW-0812">Transmembrane</keyword>
<dbReference type="CDD" id="cd09274">
    <property type="entry name" value="RNase_HI_RT_Ty3"/>
    <property type="match status" value="1"/>
</dbReference>
<proteinExistence type="predicted"/>
<dbReference type="GO" id="GO:0042575">
    <property type="term" value="C:DNA polymerase complex"/>
    <property type="evidence" value="ECO:0007669"/>
    <property type="project" value="UniProtKB-ARBA"/>
</dbReference>
<keyword evidence="6" id="KW-0378">Hydrolase</keyword>
<evidence type="ECO:0000256" key="1">
    <source>
        <dbReference type="ARBA" id="ARBA00012493"/>
    </source>
</evidence>
<evidence type="ECO:0000256" key="7">
    <source>
        <dbReference type="ARBA" id="ARBA00022918"/>
    </source>
</evidence>
<dbReference type="GO" id="GO:0019899">
    <property type="term" value="F:enzyme binding"/>
    <property type="evidence" value="ECO:0007669"/>
    <property type="project" value="UniProtKB-ARBA"/>
</dbReference>
<feature type="domain" description="CCHC-type" evidence="11">
    <location>
        <begin position="493"/>
        <end position="510"/>
    </location>
</feature>
<dbReference type="Gene3D" id="3.10.10.10">
    <property type="entry name" value="HIV Type 1 Reverse Transcriptase, subunit A, domain 1"/>
    <property type="match status" value="1"/>
</dbReference>
<dbReference type="PROSITE" id="PS50158">
    <property type="entry name" value="ZF_CCHC"/>
    <property type="match status" value="1"/>
</dbReference>
<dbReference type="InterPro" id="IPR043128">
    <property type="entry name" value="Rev_trsase/Diguanyl_cyclase"/>
</dbReference>
<dbReference type="InterPro" id="IPR041588">
    <property type="entry name" value="Integrase_H2C2"/>
</dbReference>
<dbReference type="Gene3D" id="2.40.70.10">
    <property type="entry name" value="Acid Proteases"/>
    <property type="match status" value="1"/>
</dbReference>
<dbReference type="InterPro" id="IPR000477">
    <property type="entry name" value="RT_dom"/>
</dbReference>
<comment type="caution">
    <text evidence="14">The sequence shown here is derived from an EMBL/GenBank/DDBJ whole genome shotgun (WGS) entry which is preliminary data.</text>
</comment>
<evidence type="ECO:0000256" key="9">
    <source>
        <dbReference type="SAM" id="MobiDB-lite"/>
    </source>
</evidence>
<dbReference type="Proteomes" id="UP000024635">
    <property type="component" value="Unassembled WGS sequence"/>
</dbReference>
<dbReference type="GO" id="GO:0003964">
    <property type="term" value="F:RNA-directed DNA polymerase activity"/>
    <property type="evidence" value="ECO:0007669"/>
    <property type="project" value="UniProtKB-KW"/>
</dbReference>
<dbReference type="Pfam" id="PF00078">
    <property type="entry name" value="RVT_1"/>
    <property type="match status" value="2"/>
</dbReference>
<evidence type="ECO:0000256" key="8">
    <source>
        <dbReference type="PROSITE-ProRule" id="PRU00047"/>
    </source>
</evidence>
<keyword evidence="8" id="KW-0863">Zinc-finger</keyword>
<dbReference type="InterPro" id="IPR043502">
    <property type="entry name" value="DNA/RNA_pol_sf"/>
</dbReference>
<keyword evidence="10" id="KW-0472">Membrane</keyword>
<feature type="transmembrane region" description="Helical" evidence="10">
    <location>
        <begin position="2526"/>
        <end position="2549"/>
    </location>
</feature>
<dbReference type="InterPro" id="IPR036875">
    <property type="entry name" value="Znf_CCHC_sf"/>
</dbReference>
<reference evidence="15" key="1">
    <citation type="journal article" date="2015" name="Nat. Genet.">
        <title>The genome and transcriptome of the zoonotic hookworm Ancylostoma ceylanicum identify infection-specific gene families.</title>
        <authorList>
            <person name="Schwarz E.M."/>
            <person name="Hu Y."/>
            <person name="Antoshechkin I."/>
            <person name="Miller M.M."/>
            <person name="Sternberg P.W."/>
            <person name="Aroian R.V."/>
        </authorList>
    </citation>
    <scope>NUCLEOTIDE SEQUENCE</scope>
    <source>
        <strain evidence="15">HY135</strain>
    </source>
</reference>
<dbReference type="Pfam" id="PF26215">
    <property type="entry name" value="HTH_animal"/>
    <property type="match status" value="1"/>
</dbReference>
<name>A0A016WY68_9BILA</name>
<evidence type="ECO:0000256" key="4">
    <source>
        <dbReference type="ARBA" id="ARBA00022722"/>
    </source>
</evidence>
<dbReference type="Pfam" id="PF17917">
    <property type="entry name" value="RT_RNaseH"/>
    <property type="match status" value="1"/>
</dbReference>
<dbReference type="GO" id="GO:0006811">
    <property type="term" value="P:monoatomic ion transport"/>
    <property type="evidence" value="ECO:0007669"/>
    <property type="project" value="InterPro"/>
</dbReference>
<evidence type="ECO:0000256" key="2">
    <source>
        <dbReference type="ARBA" id="ARBA00022679"/>
    </source>
</evidence>
<dbReference type="EC" id="2.7.7.49" evidence="1"/>
<feature type="transmembrane region" description="Helical" evidence="10">
    <location>
        <begin position="2110"/>
        <end position="2128"/>
    </location>
</feature>
<evidence type="ECO:0000256" key="5">
    <source>
        <dbReference type="ARBA" id="ARBA00022759"/>
    </source>
</evidence>
<dbReference type="GO" id="GO:0015074">
    <property type="term" value="P:DNA integration"/>
    <property type="evidence" value="ECO:0007669"/>
    <property type="project" value="InterPro"/>
</dbReference>
<dbReference type="CDD" id="cd00304">
    <property type="entry name" value="RT_like"/>
    <property type="match status" value="1"/>
</dbReference>
<dbReference type="Gene3D" id="1.10.340.70">
    <property type="match status" value="1"/>
</dbReference>
<dbReference type="CDD" id="cd01647">
    <property type="entry name" value="RT_LTR"/>
    <property type="match status" value="1"/>
</dbReference>
<dbReference type="GO" id="GO:0016787">
    <property type="term" value="F:hydrolase activity"/>
    <property type="evidence" value="ECO:0007669"/>
    <property type="project" value="UniProtKB-KW"/>
</dbReference>
<evidence type="ECO:0000313" key="14">
    <source>
        <dbReference type="EMBL" id="EYC44212.1"/>
    </source>
</evidence>
<dbReference type="InterPro" id="IPR038050">
    <property type="entry name" value="Neuro_actylchol_rec"/>
</dbReference>
<dbReference type="GO" id="GO:0004519">
    <property type="term" value="F:endonuclease activity"/>
    <property type="evidence" value="ECO:0007669"/>
    <property type="project" value="UniProtKB-KW"/>
</dbReference>
<dbReference type="InterPro" id="IPR041373">
    <property type="entry name" value="RT_RNaseH"/>
</dbReference>
<keyword evidence="8" id="KW-0862">Zinc</keyword>
<dbReference type="InterPro" id="IPR036719">
    <property type="entry name" value="Neuro-gated_channel_TM_sf"/>
</dbReference>
<gene>
    <name evidence="14" type="primary">Acey_s0468.g2007</name>
    <name evidence="14" type="ORF">Y032_0468g2007</name>
</gene>
<dbReference type="FunFam" id="3.10.20.370:FF:000001">
    <property type="entry name" value="Retrovirus-related Pol polyprotein from transposon 17.6-like protein"/>
    <property type="match status" value="1"/>
</dbReference>
<dbReference type="InterPro" id="IPR021109">
    <property type="entry name" value="Peptidase_aspartic_dom_sf"/>
</dbReference>
<dbReference type="EMBL" id="JARK01000068">
    <property type="protein sequence ID" value="EYC44212.1"/>
    <property type="molecule type" value="Genomic_DNA"/>
</dbReference>
<dbReference type="InterPro" id="IPR012337">
    <property type="entry name" value="RNaseH-like_sf"/>
</dbReference>
<organism evidence="14 15">
    <name type="scientific">Ancylostoma ceylanicum</name>
    <dbReference type="NCBI Taxonomy" id="53326"/>
    <lineage>
        <taxon>Eukaryota</taxon>
        <taxon>Metazoa</taxon>
        <taxon>Ecdysozoa</taxon>
        <taxon>Nematoda</taxon>
        <taxon>Chromadorea</taxon>
        <taxon>Rhabditida</taxon>
        <taxon>Rhabditina</taxon>
        <taxon>Rhabditomorpha</taxon>
        <taxon>Strongyloidea</taxon>
        <taxon>Ancylostomatidae</taxon>
        <taxon>Ancylostomatinae</taxon>
        <taxon>Ancylostoma</taxon>
    </lineage>
</organism>
<dbReference type="InterPro" id="IPR050951">
    <property type="entry name" value="Retrovirus_Pol_polyprotein"/>
</dbReference>
<sequence>MADKKPDKSPAGAQTEVRQEFALSTLNEELDIIMQDLKNLPQDLTAAPNVKLGKAQRPMVEDAIRERVQQVCDQLERLTQSTSGYRVFGKELFALLHGEGIENIEDLRDFINTTGKDGEILEDICADLNTDVTQVRKAVRDLKKQTGRQQQEVEMETDEGIDTNTCENTIQDYEQRFQLQDRVQAGEAHARLDQPMTSANSVPCSMPCTTHSAQEPNSREAGQNGFSEWLDFLQANTCPTPGVFYGKRNENYREFMRRFRRKYRKVVQSDKDLIEILGDDHLGGRAKSILLALPAAIVQQGFEAVAEELGKLVAADSTAGRLRALTELRSLRMRPNQSVAEFCVLLENLARQANPDCTLEDRSMEYAQILLDNLAKWPEHVQLIAALHRVTPDRAYSEVKQLAITMEQSKMMFTTQEQRKQFRQGNNWRSRATNYRDTNSGIILPEHSNRVNDCSRRMEPQRRDIAANNGRQNFNQPQPQPFQRVNGRNAETRRCFKCSEVGHIGRHCPQQQQANMARNQRQLQTPHRMDHRVSQMIARGHSMGITVREPRSSFEGLIGNQLWVTLEVLGENLPAMIDSGSMISILPVGVLARAKKSGFDVDTLEAIEVEGTLPVYDASNNRMKFLGGVRVDVQLVGGQRSMVSFFVADQPGNEILLGTNALEGLGVYIIVDSKHDKESACTEFIHDEEGEQIKSVRSLRRVYMPPYTCCLIQAQCETEADEVVMWSSRRGVPTGVFKISDKGLTLPIVNDGEDPLIIENGEELGKWSTDKWSEGWENMDLAVTGAATENLSTEDRRALLSEQITSNLASKVIQQDLAGVLDEFEDVFAVSDRELTRTNLVEMNIDTGESSPIRLKARPVPLAVRQKLKDMLEDLQRRNIIERSKSDWAFPIVLVEKKDGSLRLCVDYRELNKRIKQDSYPLPTVEAVLQSLAGKKFFSTLDMCSGYWQIPLSKEAKEKSAFTTPEGLFQFTVTPFGLSTSPPVFQRMMDMVLYDLTGSEVFCYIDDIIICTHTRERHLELLREICQRMRDAGLKLKAQKCVLLQTQVSFLGHLIDANGLHMDPRKVEVIKNYPTPTNIKQLRTFLGMASFYRKFCLGFSKQTSCLFALTSAKVKWSWDEEHNRAFEKVKKMISSGPVLSQPDIEKARSGERPFKIFTDASTYGLGAVLSQDGDDGQLHPLFFASKALTKAERRYHVTDLEALAVVFAVRRFHMFIYGLPVVVMTDHQPLTALFKRKNVSARVLRWSLELQRYNLEVRYVKGKANAVADALSRGVAHLEEEEPLEGLGEAVVNEIRAEESSKWLKELEADDQFAEIIKLLRKNDLDGTVRLKGSNTPVRISDFILDNGDLKMYQDDGTLVYVVPKEKRREVFLESHEGTFAGHFGPQRLLKKLRKQVFWPGMAKDIMKWSQECQKCFVSNPRQAIVPPLKPISTARPYELIGVDVLELGPTRNGNRYAVTVIDHFSKWAAAYPVADKSAETIAKVLFQRWVAEGCRYPKAIISDKGGEFENKVMDELTTVMKIDHKFTKGYNPRENGITERLNGTIVAMLRRSTVVPVEWDERLPFCMMAYNMTPHRATGESPYFILHGMDPEFPSSIIPNGGITWYSMDKSMDEYKTAILQSMAEVHDRVKEHNERTRARMKRDYDAKNEVDPSRHPKVGDRVYVVAPAEKSKCAHPKLVSEWMGPFRVLQISENSALVARMGQNSEPLRVQFDMLRIVPKCISDEQLVTVTSRGKRGRKPRVAHVKLITSPCFSGVKIDNVRMAGHVQFICKDNCLAKAKLGDLKGVHFPGAFAKEPVITVWNAWKAASLFIRTDIDMAEKVKHHTNGVISPDAKALVAVLRLAYDRCRDWTAFICSTAGVNKHVNVDGYDVTPLLDHAVKVVRMEMLEGEKQNRPEKTGGTGYASPVYGRILEKDGRRGSLETQIVTTFRHVRDVLDGWQHMRNWVIVWPVELNVTGELVKEIIDRCKKHFEEGGVIVTAWTPVMRSNVEMWKNTMGLWLTIDGILAKLARASQFYTTSRTRMENGRLFTEVSNDLLSGPITFEEASAGDCLGNFTVGMYSCIDVTVTFSASAFGIIGTLLVPSILLVIASWLHFWVHGSWSVPRTISAALPFFLFAVLFVREMISSGLIRLSTSDKGGEFVVIPQQLDKAITEEHLRDDTLYRTSSAKEFQAQYRHLNREWVKVARTAGLPRSFIARLKIELPSCPVLYLLVKTHKLSLVEEFASMDPTVFKVRPIISCVGGPTDRIAWFLNVILAQLLSYIPSHLTNTQMFLNRLRSMQLEHNCVVESFDVTALYTNVSNERALQAIFELLIEYQGNINMHGLAVAQIMVLLQECLRCTIFRWSGNYFAQTRGLAMGQRLAPTLAIAFMSRIEAPVLELCPLLYCRYIDDCFVVCTTQEEMDMCFELLNNQSEHIKFTREKPKNDWLPFLNVQVHIRGGSRVTKWYRKPNNKNIIVHCRSAHPQQMKRAVVKNMFRTAAEVCSGEAERKESIALAKHIAASNGYKLFRRDVVAAAPGLCCWFIFCLVITFLSLLEYFVVICCGIRRSIRYTANGHPEENPIGAAKETLEVAYDTRCANFRNNNGIDIIARVLFPLIFIIFLVVFFLFFI</sequence>
<dbReference type="InterPro" id="IPR001584">
    <property type="entry name" value="Integrase_cat-core"/>
</dbReference>
<keyword evidence="4" id="KW-0540">Nuclease</keyword>
<dbReference type="SUPFAM" id="SSF57756">
    <property type="entry name" value="Retrovirus zinc finger-like domains"/>
    <property type="match status" value="1"/>
</dbReference>
<evidence type="ECO:0000313" key="15">
    <source>
        <dbReference type="Proteomes" id="UP000024635"/>
    </source>
</evidence>
<dbReference type="SUPFAM" id="SSF90112">
    <property type="entry name" value="Neurotransmitter-gated ion-channel transmembrane pore"/>
    <property type="match status" value="1"/>
</dbReference>
<dbReference type="GO" id="GO:0005737">
    <property type="term" value="C:cytoplasm"/>
    <property type="evidence" value="ECO:0007669"/>
    <property type="project" value="UniProtKB-ARBA"/>
</dbReference>
<accession>A0A016WY68</accession>
<dbReference type="CDD" id="cd00303">
    <property type="entry name" value="retropepsin_like"/>
    <property type="match status" value="1"/>
</dbReference>
<keyword evidence="7" id="KW-0695">RNA-directed DNA polymerase</keyword>